<name>A0A2P5FNB3_TREOI</name>
<organism evidence="2 3">
    <name type="scientific">Trema orientale</name>
    <name type="common">Charcoal tree</name>
    <name type="synonym">Celtis orientalis</name>
    <dbReference type="NCBI Taxonomy" id="63057"/>
    <lineage>
        <taxon>Eukaryota</taxon>
        <taxon>Viridiplantae</taxon>
        <taxon>Streptophyta</taxon>
        <taxon>Embryophyta</taxon>
        <taxon>Tracheophyta</taxon>
        <taxon>Spermatophyta</taxon>
        <taxon>Magnoliopsida</taxon>
        <taxon>eudicotyledons</taxon>
        <taxon>Gunneridae</taxon>
        <taxon>Pentapetalae</taxon>
        <taxon>rosids</taxon>
        <taxon>fabids</taxon>
        <taxon>Rosales</taxon>
        <taxon>Cannabaceae</taxon>
        <taxon>Trema</taxon>
    </lineage>
</organism>
<dbReference type="InterPro" id="IPR044730">
    <property type="entry name" value="RNase_H-like_dom_plant"/>
</dbReference>
<dbReference type="AlphaFoldDB" id="A0A2P5FNB3"/>
<dbReference type="CDD" id="cd06222">
    <property type="entry name" value="RNase_H_like"/>
    <property type="match status" value="1"/>
</dbReference>
<dbReference type="InterPro" id="IPR053151">
    <property type="entry name" value="RNase_H-like"/>
</dbReference>
<reference evidence="3" key="1">
    <citation type="submission" date="2016-06" db="EMBL/GenBank/DDBJ databases">
        <title>Parallel loss of symbiosis genes in relatives of nitrogen-fixing non-legume Parasponia.</title>
        <authorList>
            <person name="Van Velzen R."/>
            <person name="Holmer R."/>
            <person name="Bu F."/>
            <person name="Rutten L."/>
            <person name="Van Zeijl A."/>
            <person name="Liu W."/>
            <person name="Santuari L."/>
            <person name="Cao Q."/>
            <person name="Sharma T."/>
            <person name="Shen D."/>
            <person name="Roswanjaya Y."/>
            <person name="Wardhani T."/>
            <person name="Kalhor M.S."/>
            <person name="Jansen J."/>
            <person name="Van den Hoogen J."/>
            <person name="Gungor B."/>
            <person name="Hartog M."/>
            <person name="Hontelez J."/>
            <person name="Verver J."/>
            <person name="Yang W.-C."/>
            <person name="Schijlen E."/>
            <person name="Repin R."/>
            <person name="Schilthuizen M."/>
            <person name="Schranz E."/>
            <person name="Heidstra R."/>
            <person name="Miyata K."/>
            <person name="Fedorova E."/>
            <person name="Kohlen W."/>
            <person name="Bisseling T."/>
            <person name="Smit S."/>
            <person name="Geurts R."/>
        </authorList>
    </citation>
    <scope>NUCLEOTIDE SEQUENCE [LARGE SCALE GENOMIC DNA]</scope>
    <source>
        <strain evidence="3">cv. RG33-2</strain>
    </source>
</reference>
<dbReference type="InterPro" id="IPR012337">
    <property type="entry name" value="RNaseH-like_sf"/>
</dbReference>
<dbReference type="SUPFAM" id="SSF53098">
    <property type="entry name" value="Ribonuclease H-like"/>
    <property type="match status" value="1"/>
</dbReference>
<dbReference type="STRING" id="63057.A0A2P5FNB3"/>
<gene>
    <name evidence="2" type="ORF">TorRG33x02_048210</name>
</gene>
<protein>
    <submittedName>
        <fullName evidence="2">Ribonuclease H-like domain containing protein</fullName>
    </submittedName>
</protein>
<comment type="caution">
    <text evidence="2">The sequence shown here is derived from an EMBL/GenBank/DDBJ whole genome shotgun (WGS) entry which is preliminary data.</text>
</comment>
<proteinExistence type="predicted"/>
<dbReference type="Pfam" id="PF13456">
    <property type="entry name" value="RVT_3"/>
    <property type="match status" value="1"/>
</dbReference>
<evidence type="ECO:0000313" key="3">
    <source>
        <dbReference type="Proteomes" id="UP000237000"/>
    </source>
</evidence>
<dbReference type="OrthoDB" id="1166390at2759"/>
<evidence type="ECO:0000313" key="2">
    <source>
        <dbReference type="EMBL" id="PON99278.1"/>
    </source>
</evidence>
<dbReference type="GO" id="GO:0003676">
    <property type="term" value="F:nucleic acid binding"/>
    <property type="evidence" value="ECO:0007669"/>
    <property type="project" value="InterPro"/>
</dbReference>
<sequence>MPPLQPSPGVPRTPISLLRPSQPDVYSECLIFASVTLELIWKTKNEVVHQNTSPNLKHLIESIKLSSASFQIAVSRTAPTQSNIRWKPLPEYWVKVNFDAAIRPDSVIGSAICQDFTGSIIGISSYKYDPSSPLVGECLAALQAIKLAISTGASHIILEGDSRTVIQSLQEGEDLCHWEISNIIVDCRSILEKFSAWTTFLIGRVSNFAAHNIAKWSWCTSTFGNLEVLHSSECSL</sequence>
<dbReference type="PANTHER" id="PTHR47723:SF19">
    <property type="entry name" value="POLYNUCLEOTIDYL TRANSFERASE, RIBONUCLEASE H-LIKE SUPERFAMILY PROTEIN"/>
    <property type="match status" value="1"/>
</dbReference>
<dbReference type="InterPro" id="IPR036397">
    <property type="entry name" value="RNaseH_sf"/>
</dbReference>
<dbReference type="InterPro" id="IPR002156">
    <property type="entry name" value="RNaseH_domain"/>
</dbReference>
<dbReference type="Gene3D" id="3.30.420.10">
    <property type="entry name" value="Ribonuclease H-like superfamily/Ribonuclease H"/>
    <property type="match status" value="1"/>
</dbReference>
<dbReference type="PANTHER" id="PTHR47723">
    <property type="entry name" value="OS05G0353850 PROTEIN"/>
    <property type="match status" value="1"/>
</dbReference>
<keyword evidence="3" id="KW-1185">Reference proteome</keyword>
<accession>A0A2P5FNB3</accession>
<dbReference type="EMBL" id="JXTC01000019">
    <property type="protein sequence ID" value="PON99278.1"/>
    <property type="molecule type" value="Genomic_DNA"/>
</dbReference>
<dbReference type="GO" id="GO:0004523">
    <property type="term" value="F:RNA-DNA hybrid ribonuclease activity"/>
    <property type="evidence" value="ECO:0007669"/>
    <property type="project" value="InterPro"/>
</dbReference>
<dbReference type="Proteomes" id="UP000237000">
    <property type="component" value="Unassembled WGS sequence"/>
</dbReference>
<dbReference type="InParanoid" id="A0A2P5FNB3"/>
<feature type="domain" description="RNase H type-1" evidence="1">
    <location>
        <begin position="97"/>
        <end position="216"/>
    </location>
</feature>
<evidence type="ECO:0000259" key="1">
    <source>
        <dbReference type="Pfam" id="PF13456"/>
    </source>
</evidence>